<protein>
    <recommendedName>
        <fullName evidence="3">F-box domain-containing protein</fullName>
    </recommendedName>
</protein>
<name>A0A498SQA4_ACAVI</name>
<accession>A0A498SQA4</accession>
<dbReference type="Proteomes" id="UP000276991">
    <property type="component" value="Unassembled WGS sequence"/>
</dbReference>
<proteinExistence type="predicted"/>
<sequence>MAFVDALRFYTVTLQFLDHLPDPTVLNKESIPLFLFFHDLVNMRHPEWNIRGTVVPILSRQRKCQHRILMSREVLQDCLTTKMSAFQDDLNGRNIIQNESRGLLSLLDETIIRIIEKLSSEDIANIADTCLRLREVVRKMTADGENSSHFSIESIDELDCTCE</sequence>
<dbReference type="EMBL" id="UPTC01001590">
    <property type="protein sequence ID" value="VBB32194.1"/>
    <property type="molecule type" value="Genomic_DNA"/>
</dbReference>
<dbReference type="OrthoDB" id="5818729at2759"/>
<reference evidence="1 2" key="1">
    <citation type="submission" date="2018-08" db="EMBL/GenBank/DDBJ databases">
        <authorList>
            <person name="Laetsch R D."/>
            <person name="Stevens L."/>
            <person name="Kumar S."/>
            <person name="Blaxter L. M."/>
        </authorList>
    </citation>
    <scope>NUCLEOTIDE SEQUENCE [LARGE SCALE GENOMIC DNA]</scope>
</reference>
<evidence type="ECO:0000313" key="2">
    <source>
        <dbReference type="Proteomes" id="UP000276991"/>
    </source>
</evidence>
<dbReference type="AlphaFoldDB" id="A0A498SQA4"/>
<evidence type="ECO:0000313" key="1">
    <source>
        <dbReference type="EMBL" id="VBB32194.1"/>
    </source>
</evidence>
<gene>
    <name evidence="1" type="ORF">NAV_LOCUS6985</name>
</gene>
<keyword evidence="2" id="KW-1185">Reference proteome</keyword>
<organism evidence="1 2">
    <name type="scientific">Acanthocheilonema viteae</name>
    <name type="common">Filarial nematode worm</name>
    <name type="synonym">Dipetalonema viteae</name>
    <dbReference type="NCBI Taxonomy" id="6277"/>
    <lineage>
        <taxon>Eukaryota</taxon>
        <taxon>Metazoa</taxon>
        <taxon>Ecdysozoa</taxon>
        <taxon>Nematoda</taxon>
        <taxon>Chromadorea</taxon>
        <taxon>Rhabditida</taxon>
        <taxon>Spirurina</taxon>
        <taxon>Spiruromorpha</taxon>
        <taxon>Filarioidea</taxon>
        <taxon>Onchocercidae</taxon>
        <taxon>Acanthocheilonema</taxon>
    </lineage>
</organism>
<evidence type="ECO:0008006" key="3">
    <source>
        <dbReference type="Google" id="ProtNLM"/>
    </source>
</evidence>